<evidence type="ECO:0000313" key="2">
    <source>
        <dbReference type="EMBL" id="KHD07787.1"/>
    </source>
</evidence>
<dbReference type="Proteomes" id="UP000030428">
    <property type="component" value="Unassembled WGS sequence"/>
</dbReference>
<evidence type="ECO:0000313" key="3">
    <source>
        <dbReference type="Proteomes" id="UP000030428"/>
    </source>
</evidence>
<dbReference type="InterPro" id="IPR016181">
    <property type="entry name" value="Acyl_CoA_acyltransferase"/>
</dbReference>
<accession>A0A0A6PBQ9</accession>
<feature type="domain" description="N-acetyltransferase" evidence="1">
    <location>
        <begin position="1"/>
        <end position="148"/>
    </location>
</feature>
<dbReference type="CDD" id="cd04301">
    <property type="entry name" value="NAT_SF"/>
    <property type="match status" value="1"/>
</dbReference>
<dbReference type="AlphaFoldDB" id="A0A0A6PBQ9"/>
<name>A0A0A6PBQ9_9GAMM</name>
<dbReference type="Gene3D" id="3.40.630.30">
    <property type="match status" value="1"/>
</dbReference>
<evidence type="ECO:0000259" key="1">
    <source>
        <dbReference type="PROSITE" id="PS51186"/>
    </source>
</evidence>
<comment type="caution">
    <text evidence="2">The sequence shown here is derived from an EMBL/GenBank/DDBJ whole genome shotgun (WGS) entry which is preliminary data.</text>
</comment>
<organism evidence="2 3">
    <name type="scientific">Candidatus Thiomargarita nelsonii</name>
    <dbReference type="NCBI Taxonomy" id="1003181"/>
    <lineage>
        <taxon>Bacteria</taxon>
        <taxon>Pseudomonadati</taxon>
        <taxon>Pseudomonadota</taxon>
        <taxon>Gammaproteobacteria</taxon>
        <taxon>Thiotrichales</taxon>
        <taxon>Thiotrichaceae</taxon>
        <taxon>Thiomargarita</taxon>
    </lineage>
</organism>
<dbReference type="GO" id="GO:0016747">
    <property type="term" value="F:acyltransferase activity, transferring groups other than amino-acyl groups"/>
    <property type="evidence" value="ECO:0007669"/>
    <property type="project" value="InterPro"/>
</dbReference>
<dbReference type="SUPFAM" id="SSF55729">
    <property type="entry name" value="Acyl-CoA N-acyltransferases (Nat)"/>
    <property type="match status" value="1"/>
</dbReference>
<protein>
    <recommendedName>
        <fullName evidence="1">N-acetyltransferase domain-containing protein</fullName>
    </recommendedName>
</protein>
<dbReference type="EMBL" id="JSZA02000195">
    <property type="protein sequence ID" value="KHD07787.1"/>
    <property type="molecule type" value="Genomic_DNA"/>
</dbReference>
<dbReference type="PROSITE" id="PS51186">
    <property type="entry name" value="GNAT"/>
    <property type="match status" value="1"/>
</dbReference>
<keyword evidence="3" id="KW-1185">Reference proteome</keyword>
<dbReference type="Pfam" id="PF00583">
    <property type="entry name" value="Acetyltransf_1"/>
    <property type="match status" value="1"/>
</dbReference>
<sequence length="174" mass="18791">MNIRESLNSDLESIRNLHLEAFGEEENEEVSKLALDLASDSDSSSILSLVAVEEGAVIGHVVFSPISISNNDNLSGFILAPLAVSPSEQKQGVGSKLIQFGFDTLAKNDVDAVFVLGDPNYYSRSGFHTDHDVNPPYSLPYPEAWQAKELKVGALQGVSGTVECVSVLMPPELW</sequence>
<proteinExistence type="predicted"/>
<reference evidence="2 3" key="1">
    <citation type="journal article" date="2016" name="Front. Microbiol.">
        <title>Single-Cell (Meta-)Genomics of a Dimorphic Candidatus Thiomargarita nelsonii Reveals Genomic Plasticity.</title>
        <authorList>
            <person name="Flood B.E."/>
            <person name="Fliss P."/>
            <person name="Jones D.S."/>
            <person name="Dick G.J."/>
            <person name="Jain S."/>
            <person name="Kaster A.K."/>
            <person name="Winkel M."/>
            <person name="Mussmann M."/>
            <person name="Bailey J."/>
        </authorList>
    </citation>
    <scope>NUCLEOTIDE SEQUENCE [LARGE SCALE GENOMIC DNA]</scope>
    <source>
        <strain evidence="2">Hydrate Ridge</strain>
    </source>
</reference>
<gene>
    <name evidence="2" type="ORF">PN36_29015</name>
</gene>
<dbReference type="InterPro" id="IPR000182">
    <property type="entry name" value="GNAT_dom"/>
</dbReference>